<reference evidence="1" key="1">
    <citation type="submission" date="2022-07" db="EMBL/GenBank/DDBJ databases">
        <title>Gramela sediminis sp. nov., isolated from deep-sea sediment of the Indian Ocean.</title>
        <authorList>
            <person name="Shi H."/>
        </authorList>
    </citation>
    <scope>NUCLEOTIDE SEQUENCE</scope>
    <source>
        <strain evidence="1">GC03-9</strain>
    </source>
</reference>
<dbReference type="EMBL" id="JANCNS010000002">
    <property type="protein sequence ID" value="MCP9200480.1"/>
    <property type="molecule type" value="Genomic_DNA"/>
</dbReference>
<evidence type="ECO:0000313" key="2">
    <source>
        <dbReference type="Proteomes" id="UP001155280"/>
    </source>
</evidence>
<gene>
    <name evidence="1" type="ORF">MKO06_11205</name>
</gene>
<accession>A0A9X2KY62</accession>
<evidence type="ECO:0000313" key="1">
    <source>
        <dbReference type="EMBL" id="MCP9200480.1"/>
    </source>
</evidence>
<keyword evidence="2" id="KW-1185">Reference proteome</keyword>
<protein>
    <submittedName>
        <fullName evidence="1">Uncharacterized protein</fullName>
    </submittedName>
</protein>
<sequence length="80" mass="9206">MKTCLERLEKRFDLTREELRRVRSIRNCEFISISIASSGGFEAASGEFQLNDNPGNYRVKITFSKDDDSIQEFILLKGNT</sequence>
<dbReference type="AlphaFoldDB" id="A0A9X2KY62"/>
<comment type="caution">
    <text evidence="1">The sequence shown here is derived from an EMBL/GenBank/DDBJ whole genome shotgun (WGS) entry which is preliminary data.</text>
</comment>
<proteinExistence type="predicted"/>
<dbReference type="RefSeq" id="WP_241551266.1">
    <property type="nucleotide sequence ID" value="NZ_JANCNS010000002.1"/>
</dbReference>
<dbReference type="Proteomes" id="UP001155280">
    <property type="component" value="Unassembled WGS sequence"/>
</dbReference>
<name>A0A9X2KY62_9FLAO</name>
<organism evidence="1 2">
    <name type="scientific">Christiangramia oceanisediminis</name>
    <dbReference type="NCBI Taxonomy" id="2920386"/>
    <lineage>
        <taxon>Bacteria</taxon>
        <taxon>Pseudomonadati</taxon>
        <taxon>Bacteroidota</taxon>
        <taxon>Flavobacteriia</taxon>
        <taxon>Flavobacteriales</taxon>
        <taxon>Flavobacteriaceae</taxon>
        <taxon>Christiangramia</taxon>
    </lineage>
</organism>